<dbReference type="InterPro" id="IPR049245">
    <property type="entry name" value="DUF6880"/>
</dbReference>
<dbReference type="Pfam" id="PF21810">
    <property type="entry name" value="DUF6880"/>
    <property type="match status" value="1"/>
</dbReference>
<dbReference type="Proteomes" id="UP001597183">
    <property type="component" value="Unassembled WGS sequence"/>
</dbReference>
<reference evidence="2" key="1">
    <citation type="journal article" date="2019" name="Int. J. Syst. Evol. Microbiol.">
        <title>The Global Catalogue of Microorganisms (GCM) 10K type strain sequencing project: providing services to taxonomists for standard genome sequencing and annotation.</title>
        <authorList>
            <consortium name="The Broad Institute Genomics Platform"/>
            <consortium name="The Broad Institute Genome Sequencing Center for Infectious Disease"/>
            <person name="Wu L."/>
            <person name="Ma J."/>
        </authorList>
    </citation>
    <scope>NUCLEOTIDE SEQUENCE [LARGE SCALE GENOMIC DNA]</scope>
    <source>
        <strain evidence="2">CCM 7526</strain>
    </source>
</reference>
<name>A0ABW4ARY4_9ACTN</name>
<proteinExistence type="predicted"/>
<organism evidence="1 2">
    <name type="scientific">Actinoplanes sichuanensis</name>
    <dbReference type="NCBI Taxonomy" id="512349"/>
    <lineage>
        <taxon>Bacteria</taxon>
        <taxon>Bacillati</taxon>
        <taxon>Actinomycetota</taxon>
        <taxon>Actinomycetes</taxon>
        <taxon>Micromonosporales</taxon>
        <taxon>Micromonosporaceae</taxon>
        <taxon>Actinoplanes</taxon>
    </lineage>
</organism>
<comment type="caution">
    <text evidence="1">The sequence shown here is derived from an EMBL/GenBank/DDBJ whole genome shotgun (WGS) entry which is preliminary data.</text>
</comment>
<sequence>MASSKNADLRSYLESVDRSALVDLVLELSADDPALHRRLSLRAATHGKPDVKELRRLVGGLRARGFLPYGRGFEYARKAAEVLDGLDSVVGSHPAEIGPLFLAAIQNITRTTEHADDSSGSIGDVLRRAVSGYAAVCRAAPPDPVRLATWLIDFQVAGPGWPDLPIGAFADALGARGLEAYRDRLAQLTGEDGRTARHLREEYLKEIAKDPDALVALYAEELPLAYRYVQIGATLRAAGRAEEAIVWLRRGLAEADRPDRRIDELLADVLTETAEFGEAADLRWKLFTGWPRPESHRALLDAAERAGTLAETSDRADVFLRERAKAGGHAADPLVEILHAAGDADGAWAAGTGHRCSAGIMWRLAVERAETHPAEAIPVFERQVEAEIDNKTKKGYAAAARLATELKVLHDRAGSAGFPDYLAELRHTHRNKPTLIATLNSANL</sequence>
<protein>
    <submittedName>
        <fullName evidence="1">DUF6880 family protein</fullName>
    </submittedName>
</protein>
<keyword evidence="2" id="KW-1185">Reference proteome</keyword>
<evidence type="ECO:0000313" key="2">
    <source>
        <dbReference type="Proteomes" id="UP001597183"/>
    </source>
</evidence>
<gene>
    <name evidence="1" type="ORF">ACFQ5G_49110</name>
</gene>
<dbReference type="RefSeq" id="WP_317791821.1">
    <property type="nucleotide sequence ID" value="NZ_AP028461.1"/>
</dbReference>
<accession>A0ABW4ARY4</accession>
<evidence type="ECO:0000313" key="1">
    <source>
        <dbReference type="EMBL" id="MFD1373343.1"/>
    </source>
</evidence>
<dbReference type="EMBL" id="JBHTMK010000065">
    <property type="protein sequence ID" value="MFD1373343.1"/>
    <property type="molecule type" value="Genomic_DNA"/>
</dbReference>